<dbReference type="OrthoDB" id="4225815at2759"/>
<feature type="chain" id="PRO_5013984953" description="Hydrophobin" evidence="2">
    <location>
        <begin position="17"/>
        <end position="105"/>
    </location>
</feature>
<dbReference type="GO" id="GO:0005199">
    <property type="term" value="F:structural constituent of cell wall"/>
    <property type="evidence" value="ECO:0007669"/>
    <property type="project" value="InterPro"/>
</dbReference>
<dbReference type="InterPro" id="IPR001338">
    <property type="entry name" value="Class_I_Hydrophobin"/>
</dbReference>
<organism evidence="3 4">
    <name type="scientific">Exserohilum turcicum (strain 28A)</name>
    <name type="common">Northern leaf blight fungus</name>
    <name type="synonym">Setosphaeria turcica</name>
    <dbReference type="NCBI Taxonomy" id="671987"/>
    <lineage>
        <taxon>Eukaryota</taxon>
        <taxon>Fungi</taxon>
        <taxon>Dikarya</taxon>
        <taxon>Ascomycota</taxon>
        <taxon>Pezizomycotina</taxon>
        <taxon>Dothideomycetes</taxon>
        <taxon>Pleosporomycetidae</taxon>
        <taxon>Pleosporales</taxon>
        <taxon>Pleosporineae</taxon>
        <taxon>Pleosporaceae</taxon>
        <taxon>Exserohilum</taxon>
    </lineage>
</organism>
<sequence>MFTKTIILALAAVAAAVPNVARQDNCGANSKFHCCDSATAKKIEAIGVIPITDVADLHQLLGQCNAIVPIIPIVSPNKQCTQNAICCGEYEQNGLINLGCTPISL</sequence>
<dbReference type="HOGENOM" id="CLU_105134_3_3_1"/>
<comment type="similarity">
    <text evidence="2">Belongs to the fungal hydrophobin family.</text>
</comment>
<keyword evidence="1 2" id="KW-1015">Disulfide bond</keyword>
<dbReference type="Pfam" id="PF01185">
    <property type="entry name" value="Hydrophobin"/>
    <property type="match status" value="1"/>
</dbReference>
<keyword evidence="2" id="KW-0134">Cell wall</keyword>
<dbReference type="AlphaFoldDB" id="R0K297"/>
<dbReference type="Proteomes" id="UP000016935">
    <property type="component" value="Unassembled WGS sequence"/>
</dbReference>
<name>R0K297_EXST2</name>
<evidence type="ECO:0000256" key="1">
    <source>
        <dbReference type="ARBA" id="ARBA00023157"/>
    </source>
</evidence>
<keyword evidence="2" id="KW-0732">Signal</keyword>
<gene>
    <name evidence="3" type="ORF">SETTUDRAFT_21093</name>
</gene>
<keyword evidence="4" id="KW-1185">Reference proteome</keyword>
<reference evidence="3 4" key="2">
    <citation type="journal article" date="2013" name="PLoS Genet.">
        <title>Comparative genome structure, secondary metabolite, and effector coding capacity across Cochliobolus pathogens.</title>
        <authorList>
            <person name="Condon B.J."/>
            <person name="Leng Y."/>
            <person name="Wu D."/>
            <person name="Bushley K.E."/>
            <person name="Ohm R.A."/>
            <person name="Otillar R."/>
            <person name="Martin J."/>
            <person name="Schackwitz W."/>
            <person name="Grimwood J."/>
            <person name="MohdZainudin N."/>
            <person name="Xue C."/>
            <person name="Wang R."/>
            <person name="Manning V.A."/>
            <person name="Dhillon B."/>
            <person name="Tu Z.J."/>
            <person name="Steffenson B.J."/>
            <person name="Salamov A."/>
            <person name="Sun H."/>
            <person name="Lowry S."/>
            <person name="LaButti K."/>
            <person name="Han J."/>
            <person name="Copeland A."/>
            <person name="Lindquist E."/>
            <person name="Barry K."/>
            <person name="Schmutz J."/>
            <person name="Baker S.E."/>
            <person name="Ciuffetti L.M."/>
            <person name="Grigoriev I.V."/>
            <person name="Zhong S."/>
            <person name="Turgeon B.G."/>
        </authorList>
    </citation>
    <scope>NUCLEOTIDE SEQUENCE [LARGE SCALE GENOMIC DNA]</scope>
    <source>
        <strain evidence="4">28A</strain>
    </source>
</reference>
<dbReference type="SMART" id="SM00075">
    <property type="entry name" value="HYDRO"/>
    <property type="match status" value="1"/>
</dbReference>
<reference evidence="3 4" key="1">
    <citation type="journal article" date="2012" name="PLoS Pathog.">
        <title>Diverse lifestyles and strategies of plant pathogenesis encoded in the genomes of eighteen Dothideomycetes fungi.</title>
        <authorList>
            <person name="Ohm R.A."/>
            <person name="Feau N."/>
            <person name="Henrissat B."/>
            <person name="Schoch C.L."/>
            <person name="Horwitz B.A."/>
            <person name="Barry K.W."/>
            <person name="Condon B.J."/>
            <person name="Copeland A.C."/>
            <person name="Dhillon B."/>
            <person name="Glaser F."/>
            <person name="Hesse C.N."/>
            <person name="Kosti I."/>
            <person name="LaButti K."/>
            <person name="Lindquist E.A."/>
            <person name="Lucas S."/>
            <person name="Salamov A.A."/>
            <person name="Bradshaw R.E."/>
            <person name="Ciuffetti L."/>
            <person name="Hamelin R.C."/>
            <person name="Kema G.H.J."/>
            <person name="Lawrence C."/>
            <person name="Scott J.A."/>
            <person name="Spatafora J.W."/>
            <person name="Turgeon B.G."/>
            <person name="de Wit P.J.G.M."/>
            <person name="Zhong S."/>
            <person name="Goodwin S.B."/>
            <person name="Grigoriev I.V."/>
        </authorList>
    </citation>
    <scope>NUCLEOTIDE SEQUENCE [LARGE SCALE GENOMIC DNA]</scope>
    <source>
        <strain evidence="4">28A</strain>
    </source>
</reference>
<feature type="signal peptide" evidence="2">
    <location>
        <begin position="1"/>
        <end position="16"/>
    </location>
</feature>
<evidence type="ECO:0000313" key="3">
    <source>
        <dbReference type="EMBL" id="EOA83739.1"/>
    </source>
</evidence>
<evidence type="ECO:0000256" key="2">
    <source>
        <dbReference type="RuleBase" id="RU365009"/>
    </source>
</evidence>
<keyword evidence="2" id="KW-0964">Secreted</keyword>
<dbReference type="EMBL" id="KB908814">
    <property type="protein sequence ID" value="EOA83739.1"/>
    <property type="molecule type" value="Genomic_DNA"/>
</dbReference>
<accession>R0K297</accession>
<evidence type="ECO:0000313" key="4">
    <source>
        <dbReference type="Proteomes" id="UP000016935"/>
    </source>
</evidence>
<comment type="subcellular location">
    <subcellularLocation>
        <location evidence="2">Secreted</location>
        <location evidence="2">Cell wall</location>
    </subcellularLocation>
</comment>
<dbReference type="RefSeq" id="XP_008027978.1">
    <property type="nucleotide sequence ID" value="XM_008029787.1"/>
</dbReference>
<dbReference type="GeneID" id="19402396"/>
<dbReference type="GO" id="GO:0009277">
    <property type="term" value="C:fungal-type cell wall"/>
    <property type="evidence" value="ECO:0007669"/>
    <property type="project" value="InterPro"/>
</dbReference>
<protein>
    <recommendedName>
        <fullName evidence="2">Hydrophobin</fullName>
    </recommendedName>
</protein>
<proteinExistence type="inferred from homology"/>
<dbReference type="CDD" id="cd23507">
    <property type="entry name" value="hydrophobin_I"/>
    <property type="match status" value="1"/>
</dbReference>